<sequence>MKRSSSNIGGNYPGSHVRSMSGSRQSLAMQRPNQPLFQRSSSGTNLADLGLSSVKRSSFAPKASAFTPNPTTRASTDGDRRSSVYRPRQSTAPATTHHQSFFQTTPAPAGVP</sequence>
<name>A0A8H5N7V8_9HYPO</name>
<dbReference type="AlphaFoldDB" id="A0A8H5N7V8"/>
<feature type="region of interest" description="Disordered" evidence="1">
    <location>
        <begin position="1"/>
        <end position="112"/>
    </location>
</feature>
<proteinExistence type="predicted"/>
<accession>A0A8H5N7V8</accession>
<feature type="non-terminal residue" evidence="2">
    <location>
        <position position="112"/>
    </location>
</feature>
<feature type="compositionally biased region" description="Polar residues" evidence="1">
    <location>
        <begin position="18"/>
        <end position="45"/>
    </location>
</feature>
<dbReference type="EMBL" id="JAAOAM010000030">
    <property type="protein sequence ID" value="KAF5555982.1"/>
    <property type="molecule type" value="Genomic_DNA"/>
</dbReference>
<dbReference type="Proteomes" id="UP000522262">
    <property type="component" value="Unassembled WGS sequence"/>
</dbReference>
<protein>
    <submittedName>
        <fullName evidence="2">Kinetochore NDC80</fullName>
    </submittedName>
</protein>
<evidence type="ECO:0000256" key="1">
    <source>
        <dbReference type="SAM" id="MobiDB-lite"/>
    </source>
</evidence>
<keyword evidence="3" id="KW-1185">Reference proteome</keyword>
<evidence type="ECO:0000313" key="3">
    <source>
        <dbReference type="Proteomes" id="UP000522262"/>
    </source>
</evidence>
<gene>
    <name evidence="2" type="ORF">FMEXI_1283</name>
</gene>
<feature type="compositionally biased region" description="Polar residues" evidence="1">
    <location>
        <begin position="66"/>
        <end position="75"/>
    </location>
</feature>
<evidence type="ECO:0000313" key="2">
    <source>
        <dbReference type="EMBL" id="KAF5555982.1"/>
    </source>
</evidence>
<feature type="compositionally biased region" description="Polar residues" evidence="1">
    <location>
        <begin position="88"/>
        <end position="106"/>
    </location>
</feature>
<comment type="caution">
    <text evidence="2">The sequence shown here is derived from an EMBL/GenBank/DDBJ whole genome shotgun (WGS) entry which is preliminary data.</text>
</comment>
<reference evidence="2 3" key="1">
    <citation type="submission" date="2020-05" db="EMBL/GenBank/DDBJ databases">
        <title>Identification and distribution of gene clusters putatively required for synthesis of sphingolipid metabolism inhibitors in phylogenetically diverse species of the filamentous fungus Fusarium.</title>
        <authorList>
            <person name="Kim H.-S."/>
            <person name="Busman M."/>
            <person name="Brown D.W."/>
            <person name="Divon H."/>
            <person name="Uhlig S."/>
            <person name="Proctor R.H."/>
        </authorList>
    </citation>
    <scope>NUCLEOTIDE SEQUENCE [LARGE SCALE GENOMIC DNA]</scope>
    <source>
        <strain evidence="2 3">NRRL 53147</strain>
    </source>
</reference>
<organism evidence="2 3">
    <name type="scientific">Fusarium mexicanum</name>
    <dbReference type="NCBI Taxonomy" id="751941"/>
    <lineage>
        <taxon>Eukaryota</taxon>
        <taxon>Fungi</taxon>
        <taxon>Dikarya</taxon>
        <taxon>Ascomycota</taxon>
        <taxon>Pezizomycotina</taxon>
        <taxon>Sordariomycetes</taxon>
        <taxon>Hypocreomycetidae</taxon>
        <taxon>Hypocreales</taxon>
        <taxon>Nectriaceae</taxon>
        <taxon>Fusarium</taxon>
        <taxon>Fusarium fujikuroi species complex</taxon>
    </lineage>
</organism>